<protein>
    <submittedName>
        <fullName evidence="4">Serine/threonine-protein kinase</fullName>
    </submittedName>
</protein>
<evidence type="ECO:0000313" key="5">
    <source>
        <dbReference type="Proteomes" id="UP000252139"/>
    </source>
</evidence>
<proteinExistence type="predicted"/>
<dbReference type="PANTHER" id="PTHR17583">
    <property type="entry name" value="PHOSPHOINOSITIDE 3-KINASE REGULATORY SUBUNIT 4"/>
    <property type="match status" value="1"/>
</dbReference>
<gene>
    <name evidence="4" type="primary">VPS15_1</name>
    <name evidence="4" type="ORF">CU097_000673</name>
</gene>
<dbReference type="InterPro" id="IPR011989">
    <property type="entry name" value="ARM-like"/>
</dbReference>
<dbReference type="Gene3D" id="1.25.10.10">
    <property type="entry name" value="Leucine-rich Repeat Variant"/>
    <property type="match status" value="1"/>
</dbReference>
<dbReference type="InterPro" id="IPR016024">
    <property type="entry name" value="ARM-type_fold"/>
</dbReference>
<dbReference type="GO" id="GO:0016236">
    <property type="term" value="P:macroautophagy"/>
    <property type="evidence" value="ECO:0007669"/>
    <property type="project" value="InterPro"/>
</dbReference>
<dbReference type="GO" id="GO:0034271">
    <property type="term" value="C:phosphatidylinositol 3-kinase complex, class III, type I"/>
    <property type="evidence" value="ECO:0007669"/>
    <property type="project" value="TreeGrafter"/>
</dbReference>
<dbReference type="GO" id="GO:0004674">
    <property type="term" value="F:protein serine/threonine kinase activity"/>
    <property type="evidence" value="ECO:0007669"/>
    <property type="project" value="UniProtKB-KW"/>
</dbReference>
<accession>A0A367IPF1</accession>
<evidence type="ECO:0000256" key="1">
    <source>
        <dbReference type="ARBA" id="ARBA00022527"/>
    </source>
</evidence>
<dbReference type="GO" id="GO:0006623">
    <property type="term" value="P:protein targeting to vacuole"/>
    <property type="evidence" value="ECO:0007669"/>
    <property type="project" value="TreeGrafter"/>
</dbReference>
<dbReference type="AlphaFoldDB" id="A0A367IPF1"/>
<dbReference type="SUPFAM" id="SSF48371">
    <property type="entry name" value="ARM repeat"/>
    <property type="match status" value="1"/>
</dbReference>
<feature type="domain" description="Phosphatase 2A Regulatory Subunit A helical" evidence="3">
    <location>
        <begin position="2"/>
        <end position="234"/>
    </location>
</feature>
<organism evidence="4 5">
    <name type="scientific">Rhizopus azygosporus</name>
    <name type="common">Rhizopus microsporus var. azygosporus</name>
    <dbReference type="NCBI Taxonomy" id="86630"/>
    <lineage>
        <taxon>Eukaryota</taxon>
        <taxon>Fungi</taxon>
        <taxon>Fungi incertae sedis</taxon>
        <taxon>Mucoromycota</taxon>
        <taxon>Mucoromycotina</taxon>
        <taxon>Mucoromycetes</taxon>
        <taxon>Mucorales</taxon>
        <taxon>Mucorineae</taxon>
        <taxon>Rhizopodaceae</taxon>
        <taxon>Rhizopus</taxon>
    </lineage>
</organism>
<dbReference type="GO" id="GO:0045324">
    <property type="term" value="P:late endosome to vacuole transport"/>
    <property type="evidence" value="ECO:0007669"/>
    <property type="project" value="InterPro"/>
</dbReference>
<dbReference type="GO" id="GO:0034272">
    <property type="term" value="C:phosphatidylinositol 3-kinase complex, class III, type II"/>
    <property type="evidence" value="ECO:0007669"/>
    <property type="project" value="TreeGrafter"/>
</dbReference>
<keyword evidence="1" id="KW-0723">Serine/threonine-protein kinase</keyword>
<reference evidence="4 5" key="1">
    <citation type="journal article" date="2018" name="G3 (Bethesda)">
        <title>Phylogenetic and Phylogenomic Definition of Rhizopus Species.</title>
        <authorList>
            <person name="Gryganskyi A.P."/>
            <person name="Golan J."/>
            <person name="Dolatabadi S."/>
            <person name="Mondo S."/>
            <person name="Robb S."/>
            <person name="Idnurm A."/>
            <person name="Muszewska A."/>
            <person name="Steczkiewicz K."/>
            <person name="Masonjones S."/>
            <person name="Liao H.L."/>
            <person name="Gajdeczka M.T."/>
            <person name="Anike F."/>
            <person name="Vuek A."/>
            <person name="Anishchenko I.M."/>
            <person name="Voigt K."/>
            <person name="de Hoog G.S."/>
            <person name="Smith M.E."/>
            <person name="Heitman J."/>
            <person name="Vilgalys R."/>
            <person name="Stajich J.E."/>
        </authorList>
    </citation>
    <scope>NUCLEOTIDE SEQUENCE [LARGE SCALE GENOMIC DNA]</scope>
    <source>
        <strain evidence="4 5">CBS 357.93</strain>
    </source>
</reference>
<dbReference type="OrthoDB" id="242910at2759"/>
<feature type="non-terminal residue" evidence="4">
    <location>
        <position position="1"/>
    </location>
</feature>
<comment type="caution">
    <text evidence="4">The sequence shown here is derived from an EMBL/GenBank/DDBJ whole genome shotgun (WGS) entry which is preliminary data.</text>
</comment>
<keyword evidence="4" id="KW-0808">Transferase</keyword>
<keyword evidence="4" id="KW-0418">Kinase</keyword>
<dbReference type="STRING" id="86630.A0A367IPF1"/>
<evidence type="ECO:0000313" key="4">
    <source>
        <dbReference type="EMBL" id="RCH79519.1"/>
    </source>
</evidence>
<dbReference type="EMBL" id="PJQL01004446">
    <property type="protein sequence ID" value="RCH79519.1"/>
    <property type="molecule type" value="Genomic_DNA"/>
</dbReference>
<dbReference type="PANTHER" id="PTHR17583:SF0">
    <property type="entry name" value="PHOSPHOINOSITIDE 3-KINASE REGULATORY SUBUNIT 4"/>
    <property type="match status" value="1"/>
</dbReference>
<dbReference type="InterPro" id="IPR045162">
    <property type="entry name" value="Vps15-like"/>
</dbReference>
<feature type="non-terminal residue" evidence="4">
    <location>
        <position position="301"/>
    </location>
</feature>
<keyword evidence="5" id="KW-1185">Reference proteome</keyword>
<name>A0A367IPF1_RHIAZ</name>
<dbReference type="Proteomes" id="UP000252139">
    <property type="component" value="Unassembled WGS sequence"/>
</dbReference>
<dbReference type="GO" id="GO:0071561">
    <property type="term" value="C:nucleus-vacuole junction"/>
    <property type="evidence" value="ECO:0007669"/>
    <property type="project" value="TreeGrafter"/>
</dbReference>
<evidence type="ECO:0000259" key="3">
    <source>
        <dbReference type="Pfam" id="PF22956"/>
    </source>
</evidence>
<dbReference type="Pfam" id="PF22956">
    <property type="entry name" value="VPS15-like_hel"/>
    <property type="match status" value="1"/>
</dbReference>
<sequence>ALVRSTYASCIALLAETALRFLEMTQFLKTDNIYLSDLESEDLDFEASVYFVSSVKRALLTNITSLCVFFGRQKANDVLLSHMITYLNDKDWMLRSAFFESIKGVGTFVGARSLEEYILPLMIQALTDPEEFVVEKVLNSLTSLADLGLFPKMKIWEIVGIVWPLMCHPNIWIRDGSVGFISSAIKHLPETDVWCIVYPLLRPFLRSDIADINEELLLENIESPIPRQVYEQAILWATKATIRSNFWKKQRESFKSGMNENEEENSEEDIAFLERLRSVGMSLDDEEKLRHMRDYLFKVSR</sequence>
<dbReference type="GO" id="GO:0005770">
    <property type="term" value="C:late endosome"/>
    <property type="evidence" value="ECO:0007669"/>
    <property type="project" value="TreeGrafter"/>
</dbReference>
<evidence type="ECO:0000256" key="2">
    <source>
        <dbReference type="ARBA" id="ARBA00022737"/>
    </source>
</evidence>
<dbReference type="InterPro" id="IPR055231">
    <property type="entry name" value="2AA_helical"/>
</dbReference>
<keyword evidence="2" id="KW-0677">Repeat</keyword>